<comment type="cofactor">
    <cofactor evidence="2">
        <name>[4Fe-4S] cluster</name>
        <dbReference type="ChEBI" id="CHEBI:49883"/>
    </cofactor>
</comment>
<name>A0A413BCQ4_9FIRM</name>
<dbReference type="InterPro" id="IPR001155">
    <property type="entry name" value="OxRdtase_FMN_N"/>
</dbReference>
<comment type="similarity">
    <text evidence="3">In the N-terminal section; belongs to the NADH:flavin oxidoreductase/NADH oxidase family.</text>
</comment>
<dbReference type="SUPFAM" id="SSF51905">
    <property type="entry name" value="FAD/NAD(P)-binding domain"/>
    <property type="match status" value="1"/>
</dbReference>
<dbReference type="GO" id="GO:0010181">
    <property type="term" value="F:FMN binding"/>
    <property type="evidence" value="ECO:0007669"/>
    <property type="project" value="InterPro"/>
</dbReference>
<keyword evidence="9" id="KW-0411">Iron-sulfur</keyword>
<evidence type="ECO:0000256" key="5">
    <source>
        <dbReference type="ARBA" id="ARBA00022643"/>
    </source>
</evidence>
<evidence type="ECO:0000256" key="2">
    <source>
        <dbReference type="ARBA" id="ARBA00001966"/>
    </source>
</evidence>
<dbReference type="Pfam" id="PF07992">
    <property type="entry name" value="Pyr_redox_2"/>
    <property type="match status" value="1"/>
</dbReference>
<dbReference type="PANTHER" id="PTHR42917">
    <property type="entry name" value="2,4-DIENOYL-COA REDUCTASE"/>
    <property type="match status" value="1"/>
</dbReference>
<dbReference type="Pfam" id="PF00724">
    <property type="entry name" value="Oxidored_FMN"/>
    <property type="match status" value="1"/>
</dbReference>
<comment type="cofactor">
    <cofactor evidence="1">
        <name>FMN</name>
        <dbReference type="ChEBI" id="CHEBI:58210"/>
    </cofactor>
</comment>
<organism evidence="12 13">
    <name type="scientific">Agathobacter rectalis</name>
    <dbReference type="NCBI Taxonomy" id="39491"/>
    <lineage>
        <taxon>Bacteria</taxon>
        <taxon>Bacillati</taxon>
        <taxon>Bacillota</taxon>
        <taxon>Clostridia</taxon>
        <taxon>Lachnospirales</taxon>
        <taxon>Lachnospiraceae</taxon>
        <taxon>Agathobacter</taxon>
    </lineage>
</organism>
<dbReference type="InterPro" id="IPR023753">
    <property type="entry name" value="FAD/NAD-binding_dom"/>
</dbReference>
<keyword evidence="7" id="KW-0560">Oxidoreductase</keyword>
<feature type="domain" description="FAD/NAD(P)-binding" evidence="11">
    <location>
        <begin position="433"/>
        <end position="655"/>
    </location>
</feature>
<keyword evidence="8" id="KW-0408">Iron</keyword>
<evidence type="ECO:0000256" key="4">
    <source>
        <dbReference type="ARBA" id="ARBA00022630"/>
    </source>
</evidence>
<dbReference type="GO" id="GO:0046872">
    <property type="term" value="F:metal ion binding"/>
    <property type="evidence" value="ECO:0007669"/>
    <property type="project" value="UniProtKB-KW"/>
</dbReference>
<evidence type="ECO:0000256" key="7">
    <source>
        <dbReference type="ARBA" id="ARBA00023002"/>
    </source>
</evidence>
<dbReference type="GO" id="GO:0051536">
    <property type="term" value="F:iron-sulfur cluster binding"/>
    <property type="evidence" value="ECO:0007669"/>
    <property type="project" value="UniProtKB-KW"/>
</dbReference>
<dbReference type="EMBL" id="QSAE01000070">
    <property type="protein sequence ID" value="RGW37151.1"/>
    <property type="molecule type" value="Genomic_DNA"/>
</dbReference>
<dbReference type="SUPFAM" id="SSF51395">
    <property type="entry name" value="FMN-linked oxidoreductases"/>
    <property type="match status" value="1"/>
</dbReference>
<dbReference type="Proteomes" id="UP000286581">
    <property type="component" value="Unassembled WGS sequence"/>
</dbReference>
<keyword evidence="6" id="KW-0479">Metal-binding</keyword>
<sequence>MNKKYEALFTPFFIGTCEIKNRVVIPAMEGTNIIENMMGPKFNEKSKQYYIERANNDVGLFIPGMIPVYSMMGGKWLHKNPKVFAQAKPVIDEIHANGSKIFFQLGAGFAGRNYTIPDKLLKMADNKAFKKLTNPFLHLNEMMVAPDEGLPMVWAPQLTTRQITEKEIADYIEGYAKSAKLCKDIGVDGVEVHAVHEGYLMDQFTTKYTNHRADKYGGSFENRYRFAVEVVKAIKKECGDDYPVMLRYSVTSKVIDFKVGAVPGEEFNEIGRDMQESEKAAKYLQDAGYDALNADNGTYDSWYWAHPPVYMPLNCNLKEVEHIKKYVDIPVICAGRMQADVAAESIASGNIDAVAIGRQFICDGEYLTKLKEGREEDIRPCISCHNACLPLAYYKNSGVVLDLKDMETQGHCALNPVAFEEDKYQIKKVANPKKVVIIGGGIGGMETARLCAMMGHKVDLYEKTDRLGGVFIAAAAPEFKEKDKDLIKWYCTQIAKLPISVHLNTEVKDISKLDADEIVIATGSKVRKLPIIGFEKGVEAVDFLLGNKEVGETVAVIGGGLTGCEIAYDLARKGKKPFIVEMADDLIKSAGICAANSSCLKDYLRFYKVPVYLESSLKEIKDNGVIIQTADRIKEINCESVILSVGYTPNPLCEKSEHIHVIGDAAKVGNLKTVIWGAYDLAFSL</sequence>
<evidence type="ECO:0000313" key="13">
    <source>
        <dbReference type="Proteomes" id="UP000286581"/>
    </source>
</evidence>
<keyword evidence="5" id="KW-0288">FMN</keyword>
<evidence type="ECO:0000259" key="10">
    <source>
        <dbReference type="Pfam" id="PF00724"/>
    </source>
</evidence>
<comment type="caution">
    <text evidence="12">The sequence shown here is derived from an EMBL/GenBank/DDBJ whole genome shotgun (WGS) entry which is preliminary data.</text>
</comment>
<proteinExistence type="inferred from homology"/>
<accession>A0A413BCQ4</accession>
<evidence type="ECO:0000256" key="8">
    <source>
        <dbReference type="ARBA" id="ARBA00023004"/>
    </source>
</evidence>
<dbReference type="PANTHER" id="PTHR42917:SF2">
    <property type="entry name" value="2,4-DIENOYL-COA REDUCTASE [(2E)-ENOYL-COA-PRODUCING]"/>
    <property type="match status" value="1"/>
</dbReference>
<evidence type="ECO:0000256" key="1">
    <source>
        <dbReference type="ARBA" id="ARBA00001917"/>
    </source>
</evidence>
<evidence type="ECO:0000256" key="6">
    <source>
        <dbReference type="ARBA" id="ARBA00022723"/>
    </source>
</evidence>
<dbReference type="InterPro" id="IPR013785">
    <property type="entry name" value="Aldolase_TIM"/>
</dbReference>
<dbReference type="GO" id="GO:0016491">
    <property type="term" value="F:oxidoreductase activity"/>
    <property type="evidence" value="ECO:0007669"/>
    <property type="project" value="UniProtKB-KW"/>
</dbReference>
<dbReference type="Gene3D" id="3.50.50.60">
    <property type="entry name" value="FAD/NAD(P)-binding domain"/>
    <property type="match status" value="1"/>
</dbReference>
<evidence type="ECO:0000313" key="12">
    <source>
        <dbReference type="EMBL" id="RGW37151.1"/>
    </source>
</evidence>
<dbReference type="InterPro" id="IPR051793">
    <property type="entry name" value="NADH:flavin_oxidoreductase"/>
</dbReference>
<dbReference type="AlphaFoldDB" id="A0A413BCQ4"/>
<evidence type="ECO:0000259" key="11">
    <source>
        <dbReference type="Pfam" id="PF07992"/>
    </source>
</evidence>
<evidence type="ECO:0000256" key="3">
    <source>
        <dbReference type="ARBA" id="ARBA00011048"/>
    </source>
</evidence>
<dbReference type="PRINTS" id="PR00368">
    <property type="entry name" value="FADPNR"/>
</dbReference>
<feature type="domain" description="NADH:flavin oxidoreductase/NADH oxidase N-terminal" evidence="10">
    <location>
        <begin position="8"/>
        <end position="376"/>
    </location>
</feature>
<evidence type="ECO:0000256" key="9">
    <source>
        <dbReference type="ARBA" id="ARBA00023014"/>
    </source>
</evidence>
<dbReference type="Gene3D" id="3.20.20.70">
    <property type="entry name" value="Aldolase class I"/>
    <property type="match status" value="1"/>
</dbReference>
<dbReference type="InterPro" id="IPR036188">
    <property type="entry name" value="FAD/NAD-bd_sf"/>
</dbReference>
<gene>
    <name evidence="12" type="ORF">DWV78_14225</name>
</gene>
<dbReference type="Gene3D" id="3.40.50.720">
    <property type="entry name" value="NAD(P)-binding Rossmann-like Domain"/>
    <property type="match status" value="1"/>
</dbReference>
<keyword evidence="4" id="KW-0285">Flavoprotein</keyword>
<reference evidence="12 13" key="1">
    <citation type="submission" date="2018-08" db="EMBL/GenBank/DDBJ databases">
        <title>A genome reference for cultivated species of the human gut microbiota.</title>
        <authorList>
            <person name="Zou Y."/>
            <person name="Xue W."/>
            <person name="Luo G."/>
        </authorList>
    </citation>
    <scope>NUCLEOTIDE SEQUENCE [LARGE SCALE GENOMIC DNA]</scope>
    <source>
        <strain evidence="12 13">AF12-8</strain>
    </source>
</reference>
<protein>
    <submittedName>
        <fullName evidence="12">2-enoate reductase</fullName>
    </submittedName>
</protein>